<dbReference type="PROSITE" id="PS00139">
    <property type="entry name" value="THIOL_PROTEASE_CYS"/>
    <property type="match status" value="1"/>
</dbReference>
<dbReference type="Pfam" id="PF00112">
    <property type="entry name" value="Peptidase_C1"/>
    <property type="match status" value="1"/>
</dbReference>
<organism evidence="6 7">
    <name type="scientific">Entamoeba histolytica (strain ATCC 30459 / HM-1:IMSS / ABRM)</name>
    <dbReference type="NCBI Taxonomy" id="294381"/>
    <lineage>
        <taxon>Eukaryota</taxon>
        <taxon>Amoebozoa</taxon>
        <taxon>Evosea</taxon>
        <taxon>Archamoebae</taxon>
        <taxon>Mastigamoebida</taxon>
        <taxon>Entamoebidae</taxon>
        <taxon>Entamoeba</taxon>
    </lineage>
</organism>
<dbReference type="InterPro" id="IPR038765">
    <property type="entry name" value="Papain-like_cys_pep_sf"/>
</dbReference>
<dbReference type="GO" id="GO:0005764">
    <property type="term" value="C:lysosome"/>
    <property type="evidence" value="ECO:0000318"/>
    <property type="project" value="GO_Central"/>
</dbReference>
<dbReference type="Proteomes" id="UP000001926">
    <property type="component" value="Partially assembled WGS sequence"/>
</dbReference>
<protein>
    <submittedName>
        <fullName evidence="6">Cysteine protease, putative</fullName>
    </submittedName>
</protein>
<dbReference type="SUPFAM" id="SSF54001">
    <property type="entry name" value="Cysteine proteinases"/>
    <property type="match status" value="1"/>
</dbReference>
<feature type="signal peptide" evidence="3">
    <location>
        <begin position="1"/>
        <end position="17"/>
    </location>
</feature>
<proteinExistence type="inferred from homology"/>
<evidence type="ECO:0000313" key="6">
    <source>
        <dbReference type="EMBL" id="EAL46303.1"/>
    </source>
</evidence>
<keyword evidence="3" id="KW-0732">Signal</keyword>
<reference evidence="6" key="1">
    <citation type="journal article" date="2005" name="Nature">
        <title>The genome of the protist parasite Entamoeba histolytica.</title>
        <authorList>
            <person name="Loftus B."/>
            <person name="Anderson I."/>
            <person name="Davies R."/>
            <person name="Alsmark U.C."/>
            <person name="Samuelson J."/>
            <person name="Amedeo P."/>
            <person name="Roncaglia P."/>
            <person name="Berriman M."/>
            <person name="Hirt R.P."/>
            <person name="Mann B.J."/>
            <person name="Nozaki T."/>
            <person name="Suh B."/>
            <person name="Pop M."/>
            <person name="Duchene M."/>
            <person name="Ackers J."/>
            <person name="Tannich E."/>
            <person name="Leippe M."/>
            <person name="Hofer M."/>
            <person name="Bruchhaus I."/>
            <person name="Willhoeft U."/>
            <person name="Bhattacharya A."/>
            <person name="Chillingworth T."/>
            <person name="Churcher C."/>
            <person name="Hance Z."/>
            <person name="Harris B."/>
            <person name="Harris D."/>
            <person name="Jagels K."/>
            <person name="Moule S."/>
            <person name="Mungall K."/>
            <person name="Ormond D."/>
            <person name="Squares R."/>
            <person name="Whitehead S."/>
            <person name="Quail M.A."/>
            <person name="Rabbinowitsch E."/>
            <person name="Norbertczak H."/>
            <person name="Price C."/>
            <person name="Wang Z."/>
            <person name="Guillen N."/>
            <person name="Gilchrist C."/>
            <person name="Stroup S.E."/>
            <person name="Bhattacharya S."/>
            <person name="Lohia A."/>
            <person name="Foster P.G."/>
            <person name="Sicheritz-Ponten T."/>
            <person name="Weber C."/>
            <person name="Singh U."/>
            <person name="Mukherjee C."/>
            <person name="El-Sayed N.M."/>
            <person name="Petri W.A.Jr."/>
            <person name="Clark C.G."/>
            <person name="Embley T.M."/>
            <person name="Barrell B."/>
            <person name="Fraser C.M."/>
            <person name="Hall N."/>
        </authorList>
    </citation>
    <scope>NUCLEOTIDE SEQUENCE [LARGE SCALE GENOMIC DNA]</scope>
    <source>
        <strain evidence="6">HM-1:IMSS</strain>
    </source>
</reference>
<keyword evidence="7" id="KW-1185">Reference proteome</keyword>
<dbReference type="KEGG" id="ehi:EHI_197490"/>
<dbReference type="OMA" id="ANHNRLY"/>
<dbReference type="InterPro" id="IPR000668">
    <property type="entry name" value="Peptidase_C1A_C"/>
</dbReference>
<dbReference type="GO" id="GO:0051603">
    <property type="term" value="P:proteolysis involved in protein catabolic process"/>
    <property type="evidence" value="ECO:0000318"/>
    <property type="project" value="GO_Central"/>
</dbReference>
<dbReference type="Gene3D" id="3.90.70.10">
    <property type="entry name" value="Cysteine proteinases"/>
    <property type="match status" value="1"/>
</dbReference>
<evidence type="ECO:0000256" key="3">
    <source>
        <dbReference type="SAM" id="SignalP"/>
    </source>
</evidence>
<dbReference type="Pfam" id="PF08246">
    <property type="entry name" value="Inhibitor_I29"/>
    <property type="match status" value="1"/>
</dbReference>
<keyword evidence="6" id="KW-0378">Hydrolase</keyword>
<evidence type="ECO:0000256" key="2">
    <source>
        <dbReference type="ARBA" id="ARBA00023157"/>
    </source>
</evidence>
<dbReference type="OrthoDB" id="10259130at2759"/>
<feature type="domain" description="Peptidase C1A papain C-terminal" evidence="4">
    <location>
        <begin position="97"/>
        <end position="318"/>
    </location>
</feature>
<dbReference type="InterPro" id="IPR000169">
    <property type="entry name" value="Pept_cys_AS"/>
</dbReference>
<dbReference type="HOGENOM" id="CLU_012184_1_2_1"/>
<dbReference type="GO" id="GO:0005615">
    <property type="term" value="C:extracellular space"/>
    <property type="evidence" value="ECO:0000318"/>
    <property type="project" value="GO_Central"/>
</dbReference>
<dbReference type="AlphaFoldDB" id="A0A8U0WQ26"/>
<feature type="chain" id="PRO_5035879427" evidence="3">
    <location>
        <begin position="18"/>
        <end position="324"/>
    </location>
</feature>
<dbReference type="SMART" id="SM00645">
    <property type="entry name" value="Pept_C1"/>
    <property type="match status" value="1"/>
</dbReference>
<evidence type="ECO:0000259" key="4">
    <source>
        <dbReference type="SMART" id="SM00645"/>
    </source>
</evidence>
<keyword evidence="6" id="KW-0645">Protease</keyword>
<accession>A0A8U0WQ26</accession>
<name>A0A8U0WQ26_ENTH1</name>
<gene>
    <name evidence="6" type="ORF">EHI_197490</name>
</gene>
<dbReference type="CDD" id="cd02248">
    <property type="entry name" value="Peptidase_C1A"/>
    <property type="match status" value="1"/>
</dbReference>
<dbReference type="RefSeq" id="XP_651690.1">
    <property type="nucleotide sequence ID" value="XM_646598.2"/>
</dbReference>
<dbReference type="EMBL" id="DS571157">
    <property type="protein sequence ID" value="EAL46303.1"/>
    <property type="molecule type" value="Genomic_DNA"/>
</dbReference>
<dbReference type="SMART" id="SM00848">
    <property type="entry name" value="Inhibitor_I29"/>
    <property type="match status" value="1"/>
</dbReference>
<reference evidence="6" key="2">
    <citation type="submission" date="2007-03" db="EMBL/GenBank/DDBJ databases">
        <authorList>
            <person name="Lorenzi H."/>
            <person name="Amedeo P."/>
            <person name="Inman J."/>
            <person name="Schobel S."/>
            <person name="Caler E."/>
        </authorList>
    </citation>
    <scope>GENOME REANNOTATION</scope>
    <source>
        <strain evidence="6">HM-1:IMSS</strain>
    </source>
</reference>
<evidence type="ECO:0000259" key="5">
    <source>
        <dbReference type="SMART" id="SM00848"/>
    </source>
</evidence>
<dbReference type="InterPro" id="IPR013128">
    <property type="entry name" value="Peptidase_C1A"/>
</dbReference>
<dbReference type="PANTHER" id="PTHR12411">
    <property type="entry name" value="CYSTEINE PROTEASE FAMILY C1-RELATED"/>
    <property type="match status" value="1"/>
</dbReference>
<dbReference type="PRINTS" id="PR00705">
    <property type="entry name" value="PAPAIN"/>
</dbReference>
<evidence type="ECO:0000313" key="7">
    <source>
        <dbReference type="Proteomes" id="UP000001926"/>
    </source>
</evidence>
<dbReference type="GeneID" id="3406001"/>
<feature type="domain" description="Cathepsin propeptide inhibitor" evidence="5">
    <location>
        <begin position="17"/>
        <end position="73"/>
    </location>
</feature>
<keyword evidence="2" id="KW-1015">Disulfide bond</keyword>
<dbReference type="InterPro" id="IPR013201">
    <property type="entry name" value="Prot_inhib_I29"/>
</dbReference>
<evidence type="ECO:0000256" key="1">
    <source>
        <dbReference type="ARBA" id="ARBA00008455"/>
    </source>
</evidence>
<sequence>MFLFLVFLLCEINAISFKEWISLHKKAFSPIEYLRRRAVFIENTKYVNEMNKQNLGFTLSNEGPFAILTREESVAIAQGIHIDKSDLEQYKPSKREMVEAIDYRNIQGKSYMTPVKDQGNCGSCYAFSSVALMETAVLLSYDDLSPSNYALSTAEIVSCCYDPSECRGCEGGSIGGALKYAQDNGMQSESSFPYKPFEQHCLQNQKVMKVKKYTHSDTKGDDEKVRSEILSYGPVGSAMDASRSSFLLYHGGIYNDKKCRSDKSTIAVVIVGYGIDKNNGKYFIVRNSWGPYWGEQGYFRISSDNNLCGLSNDIYYIESIERLK</sequence>
<dbReference type="FunFam" id="3.90.70.10:FF:000268">
    <property type="entry name" value="Cysteine protease 19"/>
    <property type="match status" value="1"/>
</dbReference>
<dbReference type="SMR" id="A0A8U0WQ26"/>
<comment type="similarity">
    <text evidence="1">Belongs to the peptidase C1 family.</text>
</comment>
<dbReference type="InterPro" id="IPR039417">
    <property type="entry name" value="Peptidase_C1A_papain-like"/>
</dbReference>
<dbReference type="GO" id="GO:0004197">
    <property type="term" value="F:cysteine-type endopeptidase activity"/>
    <property type="evidence" value="ECO:0000318"/>
    <property type="project" value="GO_Central"/>
</dbReference>